<proteinExistence type="predicted"/>
<keyword evidence="3" id="KW-1185">Reference proteome</keyword>
<feature type="region of interest" description="Disordered" evidence="1">
    <location>
        <begin position="144"/>
        <end position="201"/>
    </location>
</feature>
<gene>
    <name evidence="2" type="ORF">FHETE_9881</name>
</gene>
<evidence type="ECO:0000313" key="2">
    <source>
        <dbReference type="EMBL" id="KAF5658457.1"/>
    </source>
</evidence>
<feature type="compositionally biased region" description="Basic and acidic residues" evidence="1">
    <location>
        <begin position="186"/>
        <end position="201"/>
    </location>
</feature>
<evidence type="ECO:0000313" key="3">
    <source>
        <dbReference type="Proteomes" id="UP000567885"/>
    </source>
</evidence>
<name>A0A8H5WDH4_FUSHE</name>
<dbReference type="EMBL" id="JAAGWQ010000238">
    <property type="protein sequence ID" value="KAF5658457.1"/>
    <property type="molecule type" value="Genomic_DNA"/>
</dbReference>
<comment type="caution">
    <text evidence="2">The sequence shown here is derived from an EMBL/GenBank/DDBJ whole genome shotgun (WGS) entry which is preliminary data.</text>
</comment>
<sequence length="201" mass="22219">MSSSTSPMDPMGQRATKAWSVYSKGNSQRGYAMAKELLREPDVSVTDQVCMHVILTSDAFEGPHHAREAVRILTEQKAKSGLPAQYEQILDNFKQLPVLAQAIHDELNETVNELLASGMTMNQVQQYHAARTQHNDMMLKAKEVEERKKASGQKAAKKKNGSSSETPPATDFPNLKANPKTEGLPDVEKLSIKPTNSKEDN</sequence>
<dbReference type="AlphaFoldDB" id="A0A8H5WDH4"/>
<dbReference type="Proteomes" id="UP000567885">
    <property type="component" value="Unassembled WGS sequence"/>
</dbReference>
<reference evidence="2 3" key="1">
    <citation type="submission" date="2020-05" db="EMBL/GenBank/DDBJ databases">
        <title>Identification and distribution of gene clusters putatively required for synthesis of sphingolipid metabolism inhibitors in phylogenetically diverse species of the filamentous fungus Fusarium.</title>
        <authorList>
            <person name="Kim H.-S."/>
            <person name="Busman M."/>
            <person name="Brown D.W."/>
            <person name="Divon H."/>
            <person name="Uhlig S."/>
            <person name="Proctor R.H."/>
        </authorList>
    </citation>
    <scope>NUCLEOTIDE SEQUENCE [LARGE SCALE GENOMIC DNA]</scope>
    <source>
        <strain evidence="2 3">NRRL 20693</strain>
    </source>
</reference>
<protein>
    <submittedName>
        <fullName evidence="2">Uncharacterized protein</fullName>
    </submittedName>
</protein>
<organism evidence="2 3">
    <name type="scientific">Fusarium heterosporum</name>
    <dbReference type="NCBI Taxonomy" id="42747"/>
    <lineage>
        <taxon>Eukaryota</taxon>
        <taxon>Fungi</taxon>
        <taxon>Dikarya</taxon>
        <taxon>Ascomycota</taxon>
        <taxon>Pezizomycotina</taxon>
        <taxon>Sordariomycetes</taxon>
        <taxon>Hypocreomycetidae</taxon>
        <taxon>Hypocreales</taxon>
        <taxon>Nectriaceae</taxon>
        <taxon>Fusarium</taxon>
        <taxon>Fusarium heterosporum species complex</taxon>
    </lineage>
</organism>
<evidence type="ECO:0000256" key="1">
    <source>
        <dbReference type="SAM" id="MobiDB-lite"/>
    </source>
</evidence>
<accession>A0A8H5WDH4</accession>